<protein>
    <submittedName>
        <fullName evidence="2">Uncharacterized protein</fullName>
    </submittedName>
</protein>
<dbReference type="WBParaSite" id="PSU_v2.g19765.t1">
    <property type="protein sequence ID" value="PSU_v2.g19765.t1"/>
    <property type="gene ID" value="PSU_v2.g19765"/>
</dbReference>
<reference evidence="2" key="1">
    <citation type="submission" date="2022-11" db="UniProtKB">
        <authorList>
            <consortium name="WormBaseParasite"/>
        </authorList>
    </citation>
    <scope>IDENTIFICATION</scope>
</reference>
<proteinExistence type="predicted"/>
<dbReference type="Proteomes" id="UP000887577">
    <property type="component" value="Unplaced"/>
</dbReference>
<evidence type="ECO:0000313" key="1">
    <source>
        <dbReference type="Proteomes" id="UP000887577"/>
    </source>
</evidence>
<accession>A0A914YJR4</accession>
<sequence length="129" mass="13559">MDLTQAVRLRPCQHLLGGQQRAAAVLIEDLAGLRVHVDLAEAAIGAAHVGFPQAIIAFDLVDLGVTGLAQGLFDLGHAQRRGLCGRCDGQRSKGGEGEGLQHGGSPVRVRVRGRTIPATPRCMPRLTAP</sequence>
<dbReference type="AlphaFoldDB" id="A0A914YJR4"/>
<name>A0A914YJR4_9BILA</name>
<evidence type="ECO:0000313" key="2">
    <source>
        <dbReference type="WBParaSite" id="PSU_v2.g19765.t1"/>
    </source>
</evidence>
<keyword evidence="1" id="KW-1185">Reference proteome</keyword>
<organism evidence="1 2">
    <name type="scientific">Panagrolaimus superbus</name>
    <dbReference type="NCBI Taxonomy" id="310955"/>
    <lineage>
        <taxon>Eukaryota</taxon>
        <taxon>Metazoa</taxon>
        <taxon>Ecdysozoa</taxon>
        <taxon>Nematoda</taxon>
        <taxon>Chromadorea</taxon>
        <taxon>Rhabditida</taxon>
        <taxon>Tylenchina</taxon>
        <taxon>Panagrolaimomorpha</taxon>
        <taxon>Panagrolaimoidea</taxon>
        <taxon>Panagrolaimidae</taxon>
        <taxon>Panagrolaimus</taxon>
    </lineage>
</organism>